<evidence type="ECO:0000313" key="2">
    <source>
        <dbReference type="Proteomes" id="UP000472272"/>
    </source>
</evidence>
<reference evidence="1 2" key="1">
    <citation type="journal article" date="2019" name="Proc. Natl. Acad. Sci. U.S.A.">
        <title>Regulatory changes in pterin and carotenoid genes underlie balanced color polymorphisms in the wall lizard.</title>
        <authorList>
            <person name="Andrade P."/>
            <person name="Pinho C."/>
            <person name="Perez I de Lanuza G."/>
            <person name="Afonso S."/>
            <person name="Brejcha J."/>
            <person name="Rubin C.J."/>
            <person name="Wallerman O."/>
            <person name="Pereira P."/>
            <person name="Sabatino S.J."/>
            <person name="Bellati A."/>
            <person name="Pellitteri-Rosa D."/>
            <person name="Bosakova Z."/>
            <person name="Bunikis I."/>
            <person name="Carretero M.A."/>
            <person name="Feiner N."/>
            <person name="Marsik P."/>
            <person name="Pauperio F."/>
            <person name="Salvi D."/>
            <person name="Soler L."/>
            <person name="While G.M."/>
            <person name="Uller T."/>
            <person name="Font E."/>
            <person name="Andersson L."/>
            <person name="Carneiro M."/>
        </authorList>
    </citation>
    <scope>NUCLEOTIDE SEQUENCE</scope>
</reference>
<keyword evidence="2" id="KW-1185">Reference proteome</keyword>
<protein>
    <submittedName>
        <fullName evidence="1">Uncharacterized protein</fullName>
    </submittedName>
</protein>
<dbReference type="Proteomes" id="UP000472272">
    <property type="component" value="Chromosome 6"/>
</dbReference>
<organism evidence="1 2">
    <name type="scientific">Podarcis muralis</name>
    <name type="common">Wall lizard</name>
    <name type="synonym">Lacerta muralis</name>
    <dbReference type="NCBI Taxonomy" id="64176"/>
    <lineage>
        <taxon>Eukaryota</taxon>
        <taxon>Metazoa</taxon>
        <taxon>Chordata</taxon>
        <taxon>Craniata</taxon>
        <taxon>Vertebrata</taxon>
        <taxon>Euteleostomi</taxon>
        <taxon>Lepidosauria</taxon>
        <taxon>Squamata</taxon>
        <taxon>Bifurcata</taxon>
        <taxon>Unidentata</taxon>
        <taxon>Episquamata</taxon>
        <taxon>Laterata</taxon>
        <taxon>Lacertibaenia</taxon>
        <taxon>Lacertidae</taxon>
        <taxon>Podarcis</taxon>
    </lineage>
</organism>
<dbReference type="GeneTree" id="ENSGT00960000191930"/>
<name>A0A670HZD3_PODMU</name>
<sequence>MEQEKSFKLFVPPILNNTQVSAVKPQTSKRDGRCFQVNKNCYFKIYTASLQKLTSVLKSKDYLYFHLSTLKH</sequence>
<dbReference type="Ensembl" id="ENSPMRT00000005308.1">
    <property type="protein sequence ID" value="ENSPMRP00000004981.1"/>
    <property type="gene ID" value="ENSPMRG00000003424.1"/>
</dbReference>
<reference evidence="1" key="2">
    <citation type="submission" date="2025-08" db="UniProtKB">
        <authorList>
            <consortium name="Ensembl"/>
        </authorList>
    </citation>
    <scope>IDENTIFICATION</scope>
</reference>
<proteinExistence type="predicted"/>
<accession>A0A670HZD3</accession>
<reference evidence="1" key="3">
    <citation type="submission" date="2025-09" db="UniProtKB">
        <authorList>
            <consortium name="Ensembl"/>
        </authorList>
    </citation>
    <scope>IDENTIFICATION</scope>
</reference>
<evidence type="ECO:0000313" key="1">
    <source>
        <dbReference type="Ensembl" id="ENSPMRP00000004981.1"/>
    </source>
</evidence>
<dbReference type="AlphaFoldDB" id="A0A670HZD3"/>